<evidence type="ECO:0000259" key="3">
    <source>
        <dbReference type="Pfam" id="PF25583"/>
    </source>
</evidence>
<dbReference type="GO" id="GO:0003677">
    <property type="term" value="F:DNA binding"/>
    <property type="evidence" value="ECO:0007669"/>
    <property type="project" value="UniProtKB-KW"/>
</dbReference>
<gene>
    <name evidence="4" type="ORF">DES47_102233</name>
</gene>
<feature type="domain" description="WYL" evidence="2">
    <location>
        <begin position="146"/>
        <end position="219"/>
    </location>
</feature>
<dbReference type="InterPro" id="IPR013196">
    <property type="entry name" value="HTH_11"/>
</dbReference>
<name>A0A4R6QQV1_9BURK</name>
<reference evidence="4 5" key="1">
    <citation type="submission" date="2019-03" db="EMBL/GenBank/DDBJ databases">
        <title>Genomic Encyclopedia of Type Strains, Phase IV (KMG-IV): sequencing the most valuable type-strain genomes for metagenomic binning, comparative biology and taxonomic classification.</title>
        <authorList>
            <person name="Goeker M."/>
        </authorList>
    </citation>
    <scope>NUCLEOTIDE SEQUENCE [LARGE SCALE GENOMIC DNA]</scope>
    <source>
        <strain evidence="4 5">DSM 16998</strain>
    </source>
</reference>
<protein>
    <submittedName>
        <fullName evidence="4">Putative DNA-binding transcriptional regulator YafY</fullName>
    </submittedName>
</protein>
<sequence>MDRTERFYKIELLIRSRECVSFAALLEALEVSPATLKRDLQYLRERMDAPIEYDAMANGYRFGQAWRGAQHELPGVWFSEKELHALLTMHQLLSGLDEDGILTRHLQPMFDKLTGMLGADEQEAKELMKRVKLISTARRRVPSASFETVGSALVKRQRLRLRYRKRTSDPGNSGGRQISERTVSPLRLVHYRNTWYLDAWCHASEGLRRFALDAMEAAEPLEEKAKAVSAKQLEAELDQGYGIFAGASTQLAKLVFSAETAQWVAQEEWHPAQTSEWLADGRWQLCVPYVDATELLMDLLRHAGHVQVLAPAALKTAYAQRLRAAVEQLASA</sequence>
<dbReference type="PROSITE" id="PS52050">
    <property type="entry name" value="WYL"/>
    <property type="match status" value="1"/>
</dbReference>
<evidence type="ECO:0000313" key="4">
    <source>
        <dbReference type="EMBL" id="TDP72488.1"/>
    </source>
</evidence>
<dbReference type="SUPFAM" id="SSF46785">
    <property type="entry name" value="Winged helix' DNA-binding domain"/>
    <property type="match status" value="1"/>
</dbReference>
<dbReference type="Proteomes" id="UP000295361">
    <property type="component" value="Unassembled WGS sequence"/>
</dbReference>
<dbReference type="Pfam" id="PF08279">
    <property type="entry name" value="HTH_11"/>
    <property type="match status" value="1"/>
</dbReference>
<dbReference type="Gene3D" id="1.10.10.10">
    <property type="entry name" value="Winged helix-like DNA-binding domain superfamily/Winged helix DNA-binding domain"/>
    <property type="match status" value="1"/>
</dbReference>
<dbReference type="InterPro" id="IPR026881">
    <property type="entry name" value="WYL_dom"/>
</dbReference>
<keyword evidence="4" id="KW-0238">DNA-binding</keyword>
<organism evidence="4 5">
    <name type="scientific">Roseateles toxinivorans</name>
    <dbReference type="NCBI Taxonomy" id="270368"/>
    <lineage>
        <taxon>Bacteria</taxon>
        <taxon>Pseudomonadati</taxon>
        <taxon>Pseudomonadota</taxon>
        <taxon>Betaproteobacteria</taxon>
        <taxon>Burkholderiales</taxon>
        <taxon>Sphaerotilaceae</taxon>
        <taxon>Roseateles</taxon>
    </lineage>
</organism>
<dbReference type="InterPro" id="IPR051534">
    <property type="entry name" value="CBASS_pafABC_assoc_protein"/>
</dbReference>
<accession>A0A4R6QQV1</accession>
<dbReference type="Pfam" id="PF25583">
    <property type="entry name" value="WCX"/>
    <property type="match status" value="1"/>
</dbReference>
<dbReference type="Pfam" id="PF13280">
    <property type="entry name" value="WYL"/>
    <property type="match status" value="1"/>
</dbReference>
<feature type="domain" description="WCX" evidence="3">
    <location>
        <begin position="251"/>
        <end position="326"/>
    </location>
</feature>
<dbReference type="InterPro" id="IPR057727">
    <property type="entry name" value="WCX_dom"/>
</dbReference>
<evidence type="ECO:0000313" key="5">
    <source>
        <dbReference type="Proteomes" id="UP000295361"/>
    </source>
</evidence>
<dbReference type="PANTHER" id="PTHR34580:SF3">
    <property type="entry name" value="PROTEIN PAFB"/>
    <property type="match status" value="1"/>
</dbReference>
<comment type="caution">
    <text evidence="4">The sequence shown here is derived from an EMBL/GenBank/DDBJ whole genome shotgun (WGS) entry which is preliminary data.</text>
</comment>
<dbReference type="InParanoid" id="A0A4R6QQV1"/>
<keyword evidence="5" id="KW-1185">Reference proteome</keyword>
<feature type="domain" description="Helix-turn-helix type 11" evidence="1">
    <location>
        <begin position="7"/>
        <end position="61"/>
    </location>
</feature>
<evidence type="ECO:0000259" key="2">
    <source>
        <dbReference type="Pfam" id="PF13280"/>
    </source>
</evidence>
<dbReference type="PANTHER" id="PTHR34580">
    <property type="match status" value="1"/>
</dbReference>
<dbReference type="EMBL" id="SNXS01000002">
    <property type="protein sequence ID" value="TDP72488.1"/>
    <property type="molecule type" value="Genomic_DNA"/>
</dbReference>
<proteinExistence type="predicted"/>
<evidence type="ECO:0000259" key="1">
    <source>
        <dbReference type="Pfam" id="PF08279"/>
    </source>
</evidence>
<dbReference type="InterPro" id="IPR036390">
    <property type="entry name" value="WH_DNA-bd_sf"/>
</dbReference>
<dbReference type="OrthoDB" id="8555652at2"/>
<dbReference type="RefSeq" id="WP_133699949.1">
    <property type="nucleotide sequence ID" value="NZ_SNXS01000002.1"/>
</dbReference>
<dbReference type="AlphaFoldDB" id="A0A4R6QQV1"/>
<dbReference type="InterPro" id="IPR036388">
    <property type="entry name" value="WH-like_DNA-bd_sf"/>
</dbReference>